<evidence type="ECO:0000313" key="3">
    <source>
        <dbReference type="Proteomes" id="UP000076603"/>
    </source>
</evidence>
<protein>
    <submittedName>
        <fullName evidence="1">Uncharacterized protein</fullName>
    </submittedName>
</protein>
<dbReference type="OrthoDB" id="3395557at2"/>
<name>A0A161X467_9CLOT</name>
<keyword evidence="3" id="KW-1185">Reference proteome</keyword>
<dbReference type="STRING" id="1121326.CLMAG_57950"/>
<comment type="caution">
    <text evidence="1">The sequence shown here is derived from an EMBL/GenBank/DDBJ whole genome shotgun (WGS) entry which is preliminary data.</text>
</comment>
<proteinExistence type="predicted"/>
<dbReference type="Proteomes" id="UP000076603">
    <property type="component" value="Unassembled WGS sequence"/>
</dbReference>
<accession>A0A161X467</accession>
<dbReference type="RefSeq" id="WP_066630409.1">
    <property type="nucleotide sequence ID" value="NZ_FQXL01000011.1"/>
</dbReference>
<dbReference type="PATRIC" id="fig|1121326.3.peg.5855"/>
<gene>
    <name evidence="2" type="ORF">CLMAG_57950</name>
    <name evidence="1" type="ORF">CLMAG_61390</name>
</gene>
<evidence type="ECO:0000313" key="1">
    <source>
        <dbReference type="EMBL" id="KZL88646.1"/>
    </source>
</evidence>
<dbReference type="EMBL" id="LWAE01000016">
    <property type="protein sequence ID" value="KZL88646.1"/>
    <property type="molecule type" value="Genomic_DNA"/>
</dbReference>
<dbReference type="AlphaFoldDB" id="A0A161X467"/>
<evidence type="ECO:0000313" key="2">
    <source>
        <dbReference type="EMBL" id="KZL88891.1"/>
    </source>
</evidence>
<reference evidence="1 3" key="1">
    <citation type="submission" date="2016-04" db="EMBL/GenBank/DDBJ databases">
        <title>Genome sequence of Clostridium magnum DSM 2767.</title>
        <authorList>
            <person name="Poehlein A."/>
            <person name="Uhlig R."/>
            <person name="Fischer R."/>
            <person name="Bahl H."/>
            <person name="Daniel R."/>
        </authorList>
    </citation>
    <scope>NUCLEOTIDE SEQUENCE [LARGE SCALE GENOMIC DNA]</scope>
    <source>
        <strain evidence="1 3">DSM 2767</strain>
    </source>
</reference>
<sequence>MIKNKLNNIKKTYILEKLKSTWDIEKRYWYPLEKCTRDDVISFDSEYINKSVKISFIKSILEEHGVVKLYEFREHGLAYEIDNISDYTLWQSDDYFMYNEGFWFDDTMNWIDDYSKTVLDESEYIYEVSQKHNKNGLELLKKVQKELGDKYTISYISSDSYLG</sequence>
<organism evidence="1 3">
    <name type="scientific">Clostridium magnum DSM 2767</name>
    <dbReference type="NCBI Taxonomy" id="1121326"/>
    <lineage>
        <taxon>Bacteria</taxon>
        <taxon>Bacillati</taxon>
        <taxon>Bacillota</taxon>
        <taxon>Clostridia</taxon>
        <taxon>Eubacteriales</taxon>
        <taxon>Clostridiaceae</taxon>
        <taxon>Clostridium</taxon>
    </lineage>
</organism>
<dbReference type="EMBL" id="LWAE01000013">
    <property type="protein sequence ID" value="KZL88891.1"/>
    <property type="molecule type" value="Genomic_DNA"/>
</dbReference>